<dbReference type="EMBL" id="KE133657">
    <property type="protein sequence ID" value="EOY20523.1"/>
    <property type="molecule type" value="Genomic_DNA"/>
</dbReference>
<evidence type="ECO:0000313" key="1">
    <source>
        <dbReference type="EMBL" id="EOY20523.1"/>
    </source>
</evidence>
<protein>
    <submittedName>
        <fullName evidence="1">Uncharacterized protein</fullName>
    </submittedName>
</protein>
<dbReference type="HOGENOM" id="CLU_2727362_0_0_1"/>
<dbReference type="AlphaFoldDB" id="S1RU68"/>
<keyword evidence="2" id="KW-1185">Reference proteome</keyword>
<organism evidence="1 2">
    <name type="scientific">Theobroma cacao</name>
    <name type="common">Cacao</name>
    <name type="synonym">Cocoa</name>
    <dbReference type="NCBI Taxonomy" id="3641"/>
    <lineage>
        <taxon>Eukaryota</taxon>
        <taxon>Viridiplantae</taxon>
        <taxon>Streptophyta</taxon>
        <taxon>Embryophyta</taxon>
        <taxon>Tracheophyta</taxon>
        <taxon>Spermatophyta</taxon>
        <taxon>Magnoliopsida</taxon>
        <taxon>eudicotyledons</taxon>
        <taxon>Gunneridae</taxon>
        <taxon>Pentapetalae</taxon>
        <taxon>rosids</taxon>
        <taxon>malvids</taxon>
        <taxon>Malvales</taxon>
        <taxon>Malvaceae</taxon>
        <taxon>Byttnerioideae</taxon>
        <taxon>Theobroma</taxon>
    </lineage>
</organism>
<sequence>MRKEHQNGALAGFGGLLKTRPRCFLHSLVSLVYLSPSKLRPFSLWLFFGLGFDRVYCGCCMLLGPFIFLEKI</sequence>
<reference evidence="1 2" key="1">
    <citation type="journal article" date="2013" name="Genome Biol.">
        <title>The genome sequence of the most widely cultivated cacao type and its use to identify candidate genes regulating pod color.</title>
        <authorList>
            <person name="Motamayor J.C."/>
            <person name="Mockaitis K."/>
            <person name="Schmutz J."/>
            <person name="Haiminen N."/>
            <person name="Iii D.L."/>
            <person name="Cornejo O."/>
            <person name="Findley S.D."/>
            <person name="Zheng P."/>
            <person name="Utro F."/>
            <person name="Royaert S."/>
            <person name="Saski C."/>
            <person name="Jenkins J."/>
            <person name="Podicheti R."/>
            <person name="Zhao M."/>
            <person name="Scheffler B.E."/>
            <person name="Stack J.C."/>
            <person name="Feltus F.A."/>
            <person name="Mustiga G.M."/>
            <person name="Amores F."/>
            <person name="Phillips W."/>
            <person name="Marelli J.P."/>
            <person name="May G.D."/>
            <person name="Shapiro H."/>
            <person name="Ma J."/>
            <person name="Bustamante C.D."/>
            <person name="Schnell R.J."/>
            <person name="Main D."/>
            <person name="Gilbert D."/>
            <person name="Parida L."/>
            <person name="Kuhn D.N."/>
        </authorList>
    </citation>
    <scope>NUCLEOTIDE SEQUENCE [LARGE SCALE GENOMIC DNA]</scope>
    <source>
        <strain evidence="2">cv. Matina 1-6</strain>
    </source>
</reference>
<evidence type="ECO:0000313" key="2">
    <source>
        <dbReference type="Proteomes" id="UP000026915"/>
    </source>
</evidence>
<gene>
    <name evidence="1" type="ORF">TCM_046172</name>
</gene>
<proteinExistence type="predicted"/>
<dbReference type="InParanoid" id="S1RU68"/>
<dbReference type="Proteomes" id="UP000026915">
    <property type="component" value="Unassembled WGS sequence"/>
</dbReference>
<accession>S1RU68</accession>
<dbReference type="Gramene" id="EOY20523">
    <property type="protein sequence ID" value="EOY20523"/>
    <property type="gene ID" value="TCM_046172"/>
</dbReference>
<name>S1RU68_THECC</name>